<reference evidence="1 2" key="2">
    <citation type="submission" date="2019-08" db="EMBL/GenBank/DDBJ databases">
        <authorList>
            <person name="Brilhante M."/>
            <person name="Perreten V."/>
        </authorList>
    </citation>
    <scope>NUCLEOTIDE SEQUENCE [LARGE SCALE GENOMIC DNA]</scope>
    <source>
        <strain evidence="1 2">MCP106</strain>
    </source>
</reference>
<proteinExistence type="predicted"/>
<comment type="caution">
    <text evidence="1">The sequence shown here is derived from an EMBL/GenBank/DDBJ whole genome shotgun (WGS) entry which is preliminary data.</text>
</comment>
<sequence length="245" mass="27159">MTFRILFDGTVAKHLDAPDDNEDAYRIAQDRGRVVLSDGASESFDASSWANLVVDQFLGSDPSDEQLGLCIQAYGLLHDPQTLSWSKAAAYERGSFATLVIAQNDHDRKTVTVTTLGDSLVAWCNENGEIETVPYVCADQFTEKPTLLATRSALNAEVAIGDQGPWSQREWSYDQQEACLLLCMTDALGAWLLHRQEQGYSDAFERLSGIRDQQAFLELVEEERASGAMRRDDTTLIIVTLNSLT</sequence>
<name>A0A5D3GJG2_9PSED</name>
<dbReference type="Proteomes" id="UP000324029">
    <property type="component" value="Unassembled WGS sequence"/>
</dbReference>
<organism evidence="1 2">
    <name type="scientific">Pseudomonas synxantha</name>
    <dbReference type="NCBI Taxonomy" id="47883"/>
    <lineage>
        <taxon>Bacteria</taxon>
        <taxon>Pseudomonadati</taxon>
        <taxon>Pseudomonadota</taxon>
        <taxon>Gammaproteobacteria</taxon>
        <taxon>Pseudomonadales</taxon>
        <taxon>Pseudomonadaceae</taxon>
        <taxon>Pseudomonas</taxon>
    </lineage>
</organism>
<protein>
    <recommendedName>
        <fullName evidence="3">Protein phosphatase 2C domain-containing protein</fullName>
    </recommendedName>
</protein>
<dbReference type="AlphaFoldDB" id="A0A5D3GJG2"/>
<dbReference type="Gene3D" id="3.60.40.10">
    <property type="entry name" value="PPM-type phosphatase domain"/>
    <property type="match status" value="1"/>
</dbReference>
<evidence type="ECO:0008006" key="3">
    <source>
        <dbReference type="Google" id="ProtNLM"/>
    </source>
</evidence>
<evidence type="ECO:0000313" key="2">
    <source>
        <dbReference type="Proteomes" id="UP000324029"/>
    </source>
</evidence>
<evidence type="ECO:0000313" key="1">
    <source>
        <dbReference type="EMBL" id="TYK60421.1"/>
    </source>
</evidence>
<accession>A0A5D3GJG2</accession>
<dbReference type="EMBL" id="VSRO01000001">
    <property type="protein sequence ID" value="TYK60421.1"/>
    <property type="molecule type" value="Genomic_DNA"/>
</dbReference>
<dbReference type="InterPro" id="IPR036457">
    <property type="entry name" value="PPM-type-like_dom_sf"/>
</dbReference>
<reference evidence="1 2" key="1">
    <citation type="submission" date="2019-08" db="EMBL/GenBank/DDBJ databases">
        <title>Subclass B2 metallo-beta lactamase from Pseudomonas synxantha.</title>
        <authorList>
            <person name="Poirel L."/>
            <person name="Palmieri M."/>
            <person name="Masseron A."/>
            <person name="Perreten V."/>
            <person name="Nordman P."/>
        </authorList>
    </citation>
    <scope>NUCLEOTIDE SEQUENCE [LARGE SCALE GENOMIC DNA]</scope>
    <source>
        <strain evidence="1 2">MCP106</strain>
    </source>
</reference>
<dbReference type="SUPFAM" id="SSF81606">
    <property type="entry name" value="PP2C-like"/>
    <property type="match status" value="1"/>
</dbReference>
<dbReference type="RefSeq" id="WP_073523534.1">
    <property type="nucleotide sequence ID" value="NZ_VSRO01000001.1"/>
</dbReference>
<dbReference type="GeneID" id="57662055"/>
<gene>
    <name evidence="1" type="ORF">FXO26_04715</name>
</gene>